<keyword evidence="1" id="KW-0812">Transmembrane</keyword>
<evidence type="ECO:0000313" key="2">
    <source>
        <dbReference type="EMBL" id="SEM00562.1"/>
    </source>
</evidence>
<feature type="transmembrane region" description="Helical" evidence="1">
    <location>
        <begin position="23"/>
        <end position="48"/>
    </location>
</feature>
<keyword evidence="1" id="KW-0472">Membrane</keyword>
<dbReference type="EMBL" id="FOBS01000002">
    <property type="protein sequence ID" value="SEM00562.1"/>
    <property type="molecule type" value="Genomic_DNA"/>
</dbReference>
<dbReference type="Proteomes" id="UP000198744">
    <property type="component" value="Unassembled WGS sequence"/>
</dbReference>
<keyword evidence="3" id="KW-1185">Reference proteome</keyword>
<protein>
    <submittedName>
        <fullName evidence="2">Uncharacterized protein</fullName>
    </submittedName>
</protein>
<sequence>MKSKDLLPREDAETPEVGMTKKVVNFIGISLLLILFFIPGPAVAGGLFGPPQSLSREDGGLNTAVGYGYHEDKFENDGTYVIRQNQIYSQVAYGGARHLWEVYGRIGIADLEIDDAYRSEVNTTTSSKDDFEENEKFFGTLGAKIFFPLGKSFGVGAFLQGTYFFSGFTDEVSGRLDSSTSSTPYSTELKVKDLWDITSGISVSATVPYGIVLYAGPYLHYSEARVSASHHISGIPLAEEDATLKNKAMLGGYAGISVPLGKGFFLNAEGQYSERFSVGIAVTYAYQNRGR</sequence>
<proteinExistence type="predicted"/>
<organism evidence="2 3">
    <name type="scientific">Syntrophus gentianae</name>
    <dbReference type="NCBI Taxonomy" id="43775"/>
    <lineage>
        <taxon>Bacteria</taxon>
        <taxon>Pseudomonadati</taxon>
        <taxon>Thermodesulfobacteriota</taxon>
        <taxon>Syntrophia</taxon>
        <taxon>Syntrophales</taxon>
        <taxon>Syntrophaceae</taxon>
        <taxon>Syntrophus</taxon>
    </lineage>
</organism>
<evidence type="ECO:0000313" key="3">
    <source>
        <dbReference type="Proteomes" id="UP000198744"/>
    </source>
</evidence>
<name>A0A1H7UUB6_9BACT</name>
<accession>A0A1H7UUB6</accession>
<dbReference type="STRING" id="43775.SAMN04489760_102110"/>
<keyword evidence="1" id="KW-1133">Transmembrane helix</keyword>
<dbReference type="AlphaFoldDB" id="A0A1H7UUB6"/>
<gene>
    <name evidence="2" type="ORF">SAMN04489760_102110</name>
</gene>
<reference evidence="2 3" key="1">
    <citation type="submission" date="2016-10" db="EMBL/GenBank/DDBJ databases">
        <authorList>
            <person name="de Groot N.N."/>
        </authorList>
    </citation>
    <scope>NUCLEOTIDE SEQUENCE [LARGE SCALE GENOMIC DNA]</scope>
    <source>
        <strain evidence="2 3">DSM 8423</strain>
    </source>
</reference>
<evidence type="ECO:0000256" key="1">
    <source>
        <dbReference type="SAM" id="Phobius"/>
    </source>
</evidence>